<dbReference type="InterPro" id="IPR011032">
    <property type="entry name" value="GroES-like_sf"/>
</dbReference>
<dbReference type="Pfam" id="PF00107">
    <property type="entry name" value="ADH_zinc_N"/>
    <property type="match status" value="1"/>
</dbReference>
<dbReference type="InterPro" id="IPR050129">
    <property type="entry name" value="Zn_alcohol_dh"/>
</dbReference>
<dbReference type="EMBL" id="LGIA01000025">
    <property type="protein sequence ID" value="KOH46506.1"/>
    <property type="molecule type" value="Genomic_DNA"/>
</dbReference>
<proteinExistence type="inferred from homology"/>
<dbReference type="InterPro" id="IPR002328">
    <property type="entry name" value="ADH_Zn_CS"/>
</dbReference>
<dbReference type="RefSeq" id="WP_053179667.1">
    <property type="nucleotide sequence ID" value="NZ_LGIA01000025.1"/>
</dbReference>
<sequence length="343" mass="37005">MKALVLEKYNQFEFKEVEKPEVEPNEVLVKVKSVGICGSDVHGMDGSTGRRQPPLIMGHEASGEITAVGSSVQNWQVGDRVTFDSTIYQLDDWYTRQGLYNLSDNRVVLGVSCDDYRRHGAFAEFVAVPQHILYRIPENVTFTQAAMVEPVAVALHALSLGKPEVNDAVVVVGAGMIGLFVIQLLKVAGCGKIMAIDLDEDKLTLAARLGATHCFNSQLPGLDQQILELTNGRGADQAYEAVGVSETVQLAVASVRKGGTVTLLGNLSPNIDFPLQSVVTRQIKVQGSCAICGEYPAVLDLIADGKVDVNALVSAEAPLAEGADWFNRLYNKEKGLVKVILKP</sequence>
<evidence type="ECO:0000313" key="7">
    <source>
        <dbReference type="Proteomes" id="UP000036958"/>
    </source>
</evidence>
<protein>
    <submittedName>
        <fullName evidence="6">Zn-dependent alcohol dehydrogenase</fullName>
    </submittedName>
</protein>
<comment type="caution">
    <text evidence="6">The sequence shown here is derived from an EMBL/GenBank/DDBJ whole genome shotgun (WGS) entry which is preliminary data.</text>
</comment>
<dbReference type="PROSITE" id="PS00059">
    <property type="entry name" value="ADH_ZINC"/>
    <property type="match status" value="1"/>
</dbReference>
<organism evidence="6 7">
    <name type="scientific">Sunxiuqinia dokdonensis</name>
    <dbReference type="NCBI Taxonomy" id="1409788"/>
    <lineage>
        <taxon>Bacteria</taxon>
        <taxon>Pseudomonadati</taxon>
        <taxon>Bacteroidota</taxon>
        <taxon>Bacteroidia</taxon>
        <taxon>Marinilabiliales</taxon>
        <taxon>Prolixibacteraceae</taxon>
        <taxon>Sunxiuqinia</taxon>
    </lineage>
</organism>
<dbReference type="Pfam" id="PF08240">
    <property type="entry name" value="ADH_N"/>
    <property type="match status" value="1"/>
</dbReference>
<keyword evidence="1 4" id="KW-0479">Metal-binding</keyword>
<dbReference type="Proteomes" id="UP000036958">
    <property type="component" value="Unassembled WGS sequence"/>
</dbReference>
<dbReference type="Gene3D" id="3.40.50.720">
    <property type="entry name" value="NAD(P)-binding Rossmann-like Domain"/>
    <property type="match status" value="1"/>
</dbReference>
<dbReference type="CDD" id="cd08236">
    <property type="entry name" value="sugar_DH"/>
    <property type="match status" value="1"/>
</dbReference>
<name>A0A0L8VDH4_9BACT</name>
<comment type="cofactor">
    <cofactor evidence="4">
        <name>Zn(2+)</name>
        <dbReference type="ChEBI" id="CHEBI:29105"/>
    </cofactor>
</comment>
<comment type="similarity">
    <text evidence="4">Belongs to the zinc-containing alcohol dehydrogenase family.</text>
</comment>
<dbReference type="SUPFAM" id="SSF50129">
    <property type="entry name" value="GroES-like"/>
    <property type="match status" value="1"/>
</dbReference>
<dbReference type="PANTHER" id="PTHR43401">
    <property type="entry name" value="L-THREONINE 3-DEHYDROGENASE"/>
    <property type="match status" value="1"/>
</dbReference>
<evidence type="ECO:0000256" key="4">
    <source>
        <dbReference type="RuleBase" id="RU361277"/>
    </source>
</evidence>
<dbReference type="InterPro" id="IPR036291">
    <property type="entry name" value="NAD(P)-bd_dom_sf"/>
</dbReference>
<dbReference type="SMART" id="SM00829">
    <property type="entry name" value="PKS_ER"/>
    <property type="match status" value="1"/>
</dbReference>
<gene>
    <name evidence="6" type="ORF">NC99_06450</name>
</gene>
<dbReference type="GO" id="GO:0008270">
    <property type="term" value="F:zinc ion binding"/>
    <property type="evidence" value="ECO:0007669"/>
    <property type="project" value="InterPro"/>
</dbReference>
<evidence type="ECO:0000256" key="1">
    <source>
        <dbReference type="ARBA" id="ARBA00022723"/>
    </source>
</evidence>
<dbReference type="OrthoDB" id="9787435at2"/>
<dbReference type="InterPro" id="IPR013149">
    <property type="entry name" value="ADH-like_C"/>
</dbReference>
<dbReference type="PATRIC" id="fig|1409788.3.peg.660"/>
<dbReference type="AlphaFoldDB" id="A0A0L8VDH4"/>
<dbReference type="SUPFAM" id="SSF51735">
    <property type="entry name" value="NAD(P)-binding Rossmann-fold domains"/>
    <property type="match status" value="1"/>
</dbReference>
<accession>A0A0L8VDH4</accession>
<evidence type="ECO:0000313" key="6">
    <source>
        <dbReference type="EMBL" id="KOH46506.1"/>
    </source>
</evidence>
<evidence type="ECO:0000259" key="5">
    <source>
        <dbReference type="SMART" id="SM00829"/>
    </source>
</evidence>
<dbReference type="PANTHER" id="PTHR43401:SF2">
    <property type="entry name" value="L-THREONINE 3-DEHYDROGENASE"/>
    <property type="match status" value="1"/>
</dbReference>
<keyword evidence="7" id="KW-1185">Reference proteome</keyword>
<dbReference type="GO" id="GO:0016616">
    <property type="term" value="F:oxidoreductase activity, acting on the CH-OH group of donors, NAD or NADP as acceptor"/>
    <property type="evidence" value="ECO:0007669"/>
    <property type="project" value="UniProtKB-ARBA"/>
</dbReference>
<dbReference type="InterPro" id="IPR020843">
    <property type="entry name" value="ER"/>
</dbReference>
<feature type="domain" description="Enoyl reductase (ER)" evidence="5">
    <location>
        <begin position="10"/>
        <end position="341"/>
    </location>
</feature>
<dbReference type="Gene3D" id="3.90.180.10">
    <property type="entry name" value="Medium-chain alcohol dehydrogenases, catalytic domain"/>
    <property type="match status" value="1"/>
</dbReference>
<keyword evidence="2 4" id="KW-0862">Zinc</keyword>
<keyword evidence="3" id="KW-0560">Oxidoreductase</keyword>
<dbReference type="InterPro" id="IPR013154">
    <property type="entry name" value="ADH-like_N"/>
</dbReference>
<evidence type="ECO:0000256" key="2">
    <source>
        <dbReference type="ARBA" id="ARBA00022833"/>
    </source>
</evidence>
<evidence type="ECO:0000256" key="3">
    <source>
        <dbReference type="ARBA" id="ARBA00023002"/>
    </source>
</evidence>
<reference evidence="7" key="1">
    <citation type="submission" date="2015-07" db="EMBL/GenBank/DDBJ databases">
        <title>Genome sequencing of Sunxiuqinia dokdonensis strain SK.</title>
        <authorList>
            <person name="Ahn S."/>
            <person name="Kim B.-C."/>
        </authorList>
    </citation>
    <scope>NUCLEOTIDE SEQUENCE [LARGE SCALE GENOMIC DNA]</scope>
    <source>
        <strain evidence="7">SK</strain>
    </source>
</reference>
<dbReference type="STRING" id="1409788.NC99_06450"/>